<evidence type="ECO:0000313" key="1">
    <source>
        <dbReference type="EMBL" id="CAE0669019.1"/>
    </source>
</evidence>
<dbReference type="Pfam" id="PF06522">
    <property type="entry name" value="B12D"/>
    <property type="match status" value="1"/>
</dbReference>
<name>A0A6U3D3T2_9EUKA</name>
<reference evidence="1" key="1">
    <citation type="submission" date="2021-01" db="EMBL/GenBank/DDBJ databases">
        <authorList>
            <person name="Corre E."/>
            <person name="Pelletier E."/>
            <person name="Niang G."/>
            <person name="Scheremetjew M."/>
            <person name="Finn R."/>
            <person name="Kale V."/>
            <person name="Holt S."/>
            <person name="Cochrane G."/>
            <person name="Meng A."/>
            <person name="Brown T."/>
            <person name="Cohen L."/>
        </authorList>
    </citation>
    <scope>NUCLEOTIDE SEQUENCE</scope>
    <source>
        <strain evidence="1">CCCM811</strain>
    </source>
</reference>
<accession>A0A6U3D3T2</accession>
<dbReference type="EMBL" id="HBIV01028883">
    <property type="protein sequence ID" value="CAE0669019.1"/>
    <property type="molecule type" value="Transcribed_RNA"/>
</dbReference>
<proteinExistence type="predicted"/>
<organism evidence="1">
    <name type="scientific">Lotharella globosa</name>
    <dbReference type="NCBI Taxonomy" id="91324"/>
    <lineage>
        <taxon>Eukaryota</taxon>
        <taxon>Sar</taxon>
        <taxon>Rhizaria</taxon>
        <taxon>Cercozoa</taxon>
        <taxon>Chlorarachniophyceae</taxon>
        <taxon>Lotharella</taxon>
    </lineage>
</organism>
<gene>
    <name evidence="1" type="ORF">LGLO00237_LOCUS20646</name>
</gene>
<dbReference type="InterPro" id="IPR010530">
    <property type="entry name" value="B12D"/>
</dbReference>
<sequence length="110" mass="12312">MLRSSLKRVARPLAPASRGIKHYTKGMSHSSIWLGDSATYPLLAAVGSGAVLTAVFTGRMFTQAPHVLFNKNLRMKPITDGADQTEEDTARYYNHSLRRMGQRKFKDLMD</sequence>
<protein>
    <submittedName>
        <fullName evidence="1">Uncharacterized protein</fullName>
    </submittedName>
</protein>
<dbReference type="AlphaFoldDB" id="A0A6U3D3T2"/>